<proteinExistence type="predicted"/>
<dbReference type="Proteomes" id="UP000001542">
    <property type="component" value="Unassembled WGS sequence"/>
</dbReference>
<dbReference type="VEuPathDB" id="TrichDB:TVAGG3_0359580"/>
<dbReference type="VEuPathDB" id="TrichDB:TVAGG3_0716380"/>
<dbReference type="VEuPathDB" id="TrichDB:TVAG_478450"/>
<sequence length="168" mass="19095">MEFLTVEFLGRQQKFIINCRAEGMTYSQTKLAWEEEYPDLGTLTSNLIATALKRAALGLYWEKGNHGGADPYLCERDQLTLKEIIEDSAYKGEALEAADIIDEAFKLKELRRDYGYRFLLEINCPTLAEEVIKVSISKSCTEALRASVHHLAVLTLYKTSNVYFTTQP</sequence>
<dbReference type="AlphaFoldDB" id="A2DZW1"/>
<gene>
    <name evidence="1" type="ORF">TVAG_189290</name>
    <name evidence="2" type="ORF">TVAG_478450</name>
</gene>
<evidence type="ECO:0000313" key="2">
    <source>
        <dbReference type="EMBL" id="EAY14020.1"/>
    </source>
</evidence>
<protein>
    <submittedName>
        <fullName evidence="2">Uncharacterized protein</fullName>
    </submittedName>
</protein>
<organism evidence="2 3">
    <name type="scientific">Trichomonas vaginalis (strain ATCC PRA-98 / G3)</name>
    <dbReference type="NCBI Taxonomy" id="412133"/>
    <lineage>
        <taxon>Eukaryota</taxon>
        <taxon>Metamonada</taxon>
        <taxon>Parabasalia</taxon>
        <taxon>Trichomonadida</taxon>
        <taxon>Trichomonadidae</taxon>
        <taxon>Trichomonas</taxon>
    </lineage>
</organism>
<evidence type="ECO:0000313" key="3">
    <source>
        <dbReference type="Proteomes" id="UP000001542"/>
    </source>
</evidence>
<accession>A2DZW1</accession>
<reference evidence="2" key="1">
    <citation type="submission" date="2006-10" db="EMBL/GenBank/DDBJ databases">
        <authorList>
            <person name="Amadeo P."/>
            <person name="Zhao Q."/>
            <person name="Wortman J."/>
            <person name="Fraser-Liggett C."/>
            <person name="Carlton J."/>
        </authorList>
    </citation>
    <scope>NUCLEOTIDE SEQUENCE</scope>
    <source>
        <strain evidence="2">G3</strain>
    </source>
</reference>
<dbReference type="EMBL" id="DS113276">
    <property type="protein sequence ID" value="EAY14020.1"/>
    <property type="molecule type" value="Genomic_DNA"/>
</dbReference>
<dbReference type="EMBL" id="DS114915">
    <property type="protein sequence ID" value="EAX85516.1"/>
    <property type="molecule type" value="Genomic_DNA"/>
</dbReference>
<name>A2DZW1_TRIV3</name>
<evidence type="ECO:0000313" key="1">
    <source>
        <dbReference type="EMBL" id="EAX85516.1"/>
    </source>
</evidence>
<reference evidence="2" key="2">
    <citation type="journal article" date="2007" name="Science">
        <title>Draft genome sequence of the sexually transmitted pathogen Trichomonas vaginalis.</title>
        <authorList>
            <person name="Carlton J.M."/>
            <person name="Hirt R.P."/>
            <person name="Silva J.C."/>
            <person name="Delcher A.L."/>
            <person name="Schatz M."/>
            <person name="Zhao Q."/>
            <person name="Wortman J.R."/>
            <person name="Bidwell S.L."/>
            <person name="Alsmark U.C.M."/>
            <person name="Besteiro S."/>
            <person name="Sicheritz-Ponten T."/>
            <person name="Noel C.J."/>
            <person name="Dacks J.B."/>
            <person name="Foster P.G."/>
            <person name="Simillion C."/>
            <person name="Van de Peer Y."/>
            <person name="Miranda-Saavedra D."/>
            <person name="Barton G.J."/>
            <person name="Westrop G.D."/>
            <person name="Mueller S."/>
            <person name="Dessi D."/>
            <person name="Fiori P.L."/>
            <person name="Ren Q."/>
            <person name="Paulsen I."/>
            <person name="Zhang H."/>
            <person name="Bastida-Corcuera F.D."/>
            <person name="Simoes-Barbosa A."/>
            <person name="Brown M.T."/>
            <person name="Hayes R.D."/>
            <person name="Mukherjee M."/>
            <person name="Okumura C.Y."/>
            <person name="Schneider R."/>
            <person name="Smith A.J."/>
            <person name="Vanacova S."/>
            <person name="Villalvazo M."/>
            <person name="Haas B.J."/>
            <person name="Pertea M."/>
            <person name="Feldblyum T.V."/>
            <person name="Utterback T.R."/>
            <person name="Shu C.L."/>
            <person name="Osoegawa K."/>
            <person name="de Jong P.J."/>
            <person name="Hrdy I."/>
            <person name="Horvathova L."/>
            <person name="Zubacova Z."/>
            <person name="Dolezal P."/>
            <person name="Malik S.B."/>
            <person name="Logsdon J.M. Jr."/>
            <person name="Henze K."/>
            <person name="Gupta A."/>
            <person name="Wang C.C."/>
            <person name="Dunne R.L."/>
            <person name="Upcroft J.A."/>
            <person name="Upcroft P."/>
            <person name="White O."/>
            <person name="Salzberg S.L."/>
            <person name="Tang P."/>
            <person name="Chiu C.-H."/>
            <person name="Lee Y.-S."/>
            <person name="Embley T.M."/>
            <person name="Coombs G.H."/>
            <person name="Mottram J.C."/>
            <person name="Tachezy J."/>
            <person name="Fraser-Liggett C.M."/>
            <person name="Johnson P.J."/>
        </authorList>
    </citation>
    <scope>NUCLEOTIDE SEQUENCE [LARGE SCALE GENOMIC DNA]</scope>
    <source>
        <strain evidence="2">G3</strain>
    </source>
</reference>
<keyword evidence="3" id="KW-1185">Reference proteome</keyword>